<dbReference type="InterPro" id="IPR006224">
    <property type="entry name" value="PsdUridine_synth_RluA-like_CS"/>
</dbReference>
<reference evidence="5 6" key="1">
    <citation type="submission" date="2007-03" db="EMBL/GenBank/DDBJ databases">
        <authorList>
            <person name="Fulton L."/>
            <person name="Clifton S."/>
            <person name="Fulton B."/>
            <person name="Xu J."/>
            <person name="Minx P."/>
            <person name="Pepin K.H."/>
            <person name="Johnson M."/>
            <person name="Thiruvilangam P."/>
            <person name="Bhonagiri V."/>
            <person name="Nash W.E."/>
            <person name="Mardis E.R."/>
            <person name="Wilson R.K."/>
        </authorList>
    </citation>
    <scope>NUCLEOTIDE SEQUENCE [LARGE SCALE GENOMIC DNA]</scope>
    <source>
        <strain evidence="5 6">DSM 13814</strain>
    </source>
</reference>
<dbReference type="PANTHER" id="PTHR21600:SF52">
    <property type="entry name" value="PSEUDOURIDINE SYNTHASE RSUA_RLUA-LIKE DOMAIN-CONTAINING PROTEIN"/>
    <property type="match status" value="1"/>
</dbReference>
<keyword evidence="5" id="KW-0413">Isomerase</keyword>
<organism evidence="5 6">
    <name type="scientific">Dorea longicatena DSM 13814</name>
    <dbReference type="NCBI Taxonomy" id="411462"/>
    <lineage>
        <taxon>Bacteria</taxon>
        <taxon>Bacillati</taxon>
        <taxon>Bacillota</taxon>
        <taxon>Clostridia</taxon>
        <taxon>Lachnospirales</taxon>
        <taxon>Lachnospiraceae</taxon>
        <taxon>Dorea</taxon>
    </lineage>
</organism>
<dbReference type="GO" id="GO:0000455">
    <property type="term" value="P:enzyme-directed rRNA pseudouridine synthesis"/>
    <property type="evidence" value="ECO:0007669"/>
    <property type="project" value="TreeGrafter"/>
</dbReference>
<feature type="domain" description="Pseudouridine synthase RsuA/RluA-like" evidence="4">
    <location>
        <begin position="49"/>
        <end position="245"/>
    </location>
</feature>
<dbReference type="SUPFAM" id="SSF55120">
    <property type="entry name" value="Pseudouridine synthase"/>
    <property type="match status" value="1"/>
</dbReference>
<dbReference type="InterPro" id="IPR050188">
    <property type="entry name" value="RluA_PseudoU_synthase"/>
</dbReference>
<proteinExistence type="predicted"/>
<dbReference type="InterPro" id="IPR020103">
    <property type="entry name" value="PsdUridine_synth_cat_dom_sf"/>
</dbReference>
<dbReference type="HOGENOM" id="CLU_016902_11_2_9"/>
<evidence type="ECO:0000256" key="2">
    <source>
        <dbReference type="ARBA" id="ARBA00031870"/>
    </source>
</evidence>
<dbReference type="Pfam" id="PF00849">
    <property type="entry name" value="PseudoU_synth_2"/>
    <property type="match status" value="1"/>
</dbReference>
<dbReference type="Proteomes" id="UP000004016">
    <property type="component" value="Unassembled WGS sequence"/>
</dbReference>
<dbReference type="Gene3D" id="3.30.2350.10">
    <property type="entry name" value="Pseudouridine synthase"/>
    <property type="match status" value="1"/>
</dbReference>
<evidence type="ECO:0000256" key="1">
    <source>
        <dbReference type="ARBA" id="ARBA00000073"/>
    </source>
</evidence>
<comment type="caution">
    <text evidence="5">The sequence shown here is derived from an EMBL/GenBank/DDBJ whole genome shotgun (WGS) entry which is preliminary data.</text>
</comment>
<dbReference type="InterPro" id="IPR006145">
    <property type="entry name" value="PsdUridine_synth_RsuA/RluA"/>
</dbReference>
<dbReference type="GO" id="GO:0009982">
    <property type="term" value="F:pseudouridine synthase activity"/>
    <property type="evidence" value="ECO:0007669"/>
    <property type="project" value="InterPro"/>
</dbReference>
<name>A6BI61_9FIRM</name>
<comment type="catalytic activity">
    <reaction evidence="1">
        <text>a uridine in RNA = a pseudouridine in RNA</text>
        <dbReference type="Rhea" id="RHEA:48348"/>
        <dbReference type="Rhea" id="RHEA-COMP:12068"/>
        <dbReference type="Rhea" id="RHEA-COMP:12069"/>
        <dbReference type="ChEBI" id="CHEBI:65314"/>
        <dbReference type="ChEBI" id="CHEBI:65315"/>
    </reaction>
</comment>
<dbReference type="eggNOG" id="COG0564">
    <property type="taxonomic scope" value="Bacteria"/>
</dbReference>
<dbReference type="CDD" id="cd02869">
    <property type="entry name" value="PseudoU_synth_RluA_like"/>
    <property type="match status" value="1"/>
</dbReference>
<dbReference type="PROSITE" id="PS01129">
    <property type="entry name" value="PSI_RLU"/>
    <property type="match status" value="1"/>
</dbReference>
<evidence type="ECO:0000313" key="5">
    <source>
        <dbReference type="EMBL" id="EDM62596.1"/>
    </source>
</evidence>
<evidence type="ECO:0000259" key="4">
    <source>
        <dbReference type="Pfam" id="PF00849"/>
    </source>
</evidence>
<dbReference type="GO" id="GO:0003723">
    <property type="term" value="F:RNA binding"/>
    <property type="evidence" value="ECO:0007669"/>
    <property type="project" value="InterPro"/>
</dbReference>
<reference evidence="5 6" key="2">
    <citation type="submission" date="2007-04" db="EMBL/GenBank/DDBJ databases">
        <title>Draft genome sequence of Dorea longicatena (DSM 13814).</title>
        <authorList>
            <person name="Sudarsanam P."/>
            <person name="Ley R."/>
            <person name="Guruge J."/>
            <person name="Turnbaugh P.J."/>
            <person name="Mahowald M."/>
            <person name="Liep D."/>
            <person name="Gordon J."/>
        </authorList>
    </citation>
    <scope>NUCLEOTIDE SEQUENCE [LARGE SCALE GENOMIC DNA]</scope>
    <source>
        <strain evidence="5 6">DSM 13814</strain>
    </source>
</reference>
<accession>A6BI61</accession>
<dbReference type="EMBL" id="AAXB02000011">
    <property type="protein sequence ID" value="EDM62596.1"/>
    <property type="molecule type" value="Genomic_DNA"/>
</dbReference>
<evidence type="ECO:0000256" key="3">
    <source>
        <dbReference type="ARBA" id="ARBA00033164"/>
    </source>
</evidence>
<protein>
    <recommendedName>
        <fullName evidence="2">RNA pseudouridylate synthase</fullName>
    </recommendedName>
    <alternativeName>
        <fullName evidence="3">RNA-uridine isomerase</fullName>
    </alternativeName>
</protein>
<dbReference type="PANTHER" id="PTHR21600">
    <property type="entry name" value="MITOCHONDRIAL RNA PSEUDOURIDINE SYNTHASE"/>
    <property type="match status" value="1"/>
</dbReference>
<dbReference type="AlphaFoldDB" id="A6BI61"/>
<gene>
    <name evidence="5" type="ORF">DORLON_01990</name>
</gene>
<evidence type="ECO:0000313" key="6">
    <source>
        <dbReference type="Proteomes" id="UP000004016"/>
    </source>
</evidence>
<sequence>MFCQDIISISASANVCLQFFPLHDLISISFVLTKEKYMATLNILYEDPHILVCVKPHGIATQSKSIRYPDMVSLIKNHLAKASGTSGKSGAPKSIGSRTPGSAEPYLAVIHRLDQPVAGILVFAKTPAAAKDLNKQLQNQGFGKYYRALVTNAPSEEEGTLEDYMVKDARTNTSRICSAKENGAKIARLHYDTVPDHGRLFSTVSGSSSSVDVSLSSQSQECHETELEIHLDTGRHHQIRVQLASIGCPIVGDTKYNPELTGNKGWQTIRLCAYKLDFKHPVTHKAMHFQLEADPA</sequence>
<dbReference type="GO" id="GO:0140098">
    <property type="term" value="F:catalytic activity, acting on RNA"/>
    <property type="evidence" value="ECO:0007669"/>
    <property type="project" value="UniProtKB-ARBA"/>
</dbReference>